<reference evidence="2" key="1">
    <citation type="journal article" date="2021" name="PeerJ">
        <title>Extensive microbial diversity within the chicken gut microbiome revealed by metagenomics and culture.</title>
        <authorList>
            <person name="Gilroy R."/>
            <person name="Ravi A."/>
            <person name="Getino M."/>
            <person name="Pursley I."/>
            <person name="Horton D.L."/>
            <person name="Alikhan N.F."/>
            <person name="Baker D."/>
            <person name="Gharbi K."/>
            <person name="Hall N."/>
            <person name="Watson M."/>
            <person name="Adriaenssens E.M."/>
            <person name="Foster-Nyarko E."/>
            <person name="Jarju S."/>
            <person name="Secka A."/>
            <person name="Antonio M."/>
            <person name="Oren A."/>
            <person name="Chaudhuri R.R."/>
            <person name="La Ragione R."/>
            <person name="Hildebrand F."/>
            <person name="Pallen M.J."/>
        </authorList>
    </citation>
    <scope>NUCLEOTIDE SEQUENCE</scope>
    <source>
        <strain evidence="2">ChiHjej9B8-1298</strain>
    </source>
</reference>
<keyword evidence="2" id="KW-0067">ATP-binding</keyword>
<organism evidence="2 3">
    <name type="scientific">Candidatus Bacteroides merdigallinarum</name>
    <dbReference type="NCBI Taxonomy" id="2838473"/>
    <lineage>
        <taxon>Bacteria</taxon>
        <taxon>Pseudomonadati</taxon>
        <taxon>Bacteroidota</taxon>
        <taxon>Bacteroidia</taxon>
        <taxon>Bacteroidales</taxon>
        <taxon>Bacteroidaceae</taxon>
        <taxon>Bacteroides</taxon>
    </lineage>
</organism>
<dbReference type="PANTHER" id="PTHR24220:SF648">
    <property type="entry name" value="ABC TRANSPORTER ATP-BINDING PROTEIN YTRE"/>
    <property type="match status" value="1"/>
</dbReference>
<dbReference type="GO" id="GO:0005524">
    <property type="term" value="F:ATP binding"/>
    <property type="evidence" value="ECO:0007669"/>
    <property type="project" value="UniProtKB-KW"/>
</dbReference>
<protein>
    <submittedName>
        <fullName evidence="2">ATP-binding cassette domain-containing protein</fullName>
    </submittedName>
</protein>
<sequence length="93" mass="10048">MIKLTDITKIYRTDEVETLALEDVNMEVEKGEFLSVMGPSGCGKSTLLNIMGLLDVPTKGKIEIAGTDTSNMKDKELAAYLISGVITTGVNYC</sequence>
<gene>
    <name evidence="2" type="ORF">H9814_01415</name>
</gene>
<dbReference type="InterPro" id="IPR003439">
    <property type="entry name" value="ABC_transporter-like_ATP-bd"/>
</dbReference>
<dbReference type="AlphaFoldDB" id="A0A9D2E736"/>
<reference evidence="2" key="2">
    <citation type="submission" date="2021-04" db="EMBL/GenBank/DDBJ databases">
        <authorList>
            <person name="Gilroy R."/>
        </authorList>
    </citation>
    <scope>NUCLEOTIDE SEQUENCE</scope>
    <source>
        <strain evidence="2">ChiHjej9B8-1298</strain>
    </source>
</reference>
<feature type="non-terminal residue" evidence="2">
    <location>
        <position position="93"/>
    </location>
</feature>
<dbReference type="GO" id="GO:0005886">
    <property type="term" value="C:plasma membrane"/>
    <property type="evidence" value="ECO:0007669"/>
    <property type="project" value="TreeGrafter"/>
</dbReference>
<dbReference type="Gene3D" id="3.40.50.300">
    <property type="entry name" value="P-loop containing nucleotide triphosphate hydrolases"/>
    <property type="match status" value="1"/>
</dbReference>
<dbReference type="InterPro" id="IPR027417">
    <property type="entry name" value="P-loop_NTPase"/>
</dbReference>
<dbReference type="Pfam" id="PF00005">
    <property type="entry name" value="ABC_tran"/>
    <property type="match status" value="1"/>
</dbReference>
<proteinExistence type="predicted"/>
<dbReference type="PANTHER" id="PTHR24220">
    <property type="entry name" value="IMPORT ATP-BINDING PROTEIN"/>
    <property type="match status" value="1"/>
</dbReference>
<dbReference type="GO" id="GO:0016887">
    <property type="term" value="F:ATP hydrolysis activity"/>
    <property type="evidence" value="ECO:0007669"/>
    <property type="project" value="InterPro"/>
</dbReference>
<keyword evidence="2" id="KW-0547">Nucleotide-binding</keyword>
<dbReference type="GO" id="GO:0022857">
    <property type="term" value="F:transmembrane transporter activity"/>
    <property type="evidence" value="ECO:0007669"/>
    <property type="project" value="TreeGrafter"/>
</dbReference>
<comment type="caution">
    <text evidence="2">The sequence shown here is derived from an EMBL/GenBank/DDBJ whole genome shotgun (WGS) entry which is preliminary data.</text>
</comment>
<evidence type="ECO:0000313" key="2">
    <source>
        <dbReference type="EMBL" id="HIZ32194.1"/>
    </source>
</evidence>
<evidence type="ECO:0000259" key="1">
    <source>
        <dbReference type="Pfam" id="PF00005"/>
    </source>
</evidence>
<dbReference type="Proteomes" id="UP000824028">
    <property type="component" value="Unassembled WGS sequence"/>
</dbReference>
<dbReference type="SUPFAM" id="SSF52540">
    <property type="entry name" value="P-loop containing nucleoside triphosphate hydrolases"/>
    <property type="match status" value="1"/>
</dbReference>
<dbReference type="InterPro" id="IPR015854">
    <property type="entry name" value="ABC_transpr_LolD-like"/>
</dbReference>
<name>A0A9D2E736_9BACE</name>
<accession>A0A9D2E736</accession>
<dbReference type="EMBL" id="DXBX01000010">
    <property type="protein sequence ID" value="HIZ32194.1"/>
    <property type="molecule type" value="Genomic_DNA"/>
</dbReference>
<feature type="domain" description="ABC transporter" evidence="1">
    <location>
        <begin position="21"/>
        <end position="73"/>
    </location>
</feature>
<evidence type="ECO:0000313" key="3">
    <source>
        <dbReference type="Proteomes" id="UP000824028"/>
    </source>
</evidence>